<sequence>MHNNVTIVNAIEVQECIVVIHGKIRNKRRNMEEKRDVIYLSSREAFLKVL</sequence>
<reference evidence="1 2" key="2">
    <citation type="submission" date="2010-03" db="EMBL/GenBank/DDBJ databases">
        <authorList>
            <person name="Pajon A."/>
        </authorList>
    </citation>
    <scope>NUCLEOTIDE SEQUENCE [LARGE SCALE GENOMIC DNA]</scope>
    <source>
        <strain evidence="1 2">XB6B4</strain>
    </source>
</reference>
<protein>
    <submittedName>
        <fullName evidence="1">Uncharacterized protein</fullName>
    </submittedName>
</protein>
<evidence type="ECO:0000313" key="2">
    <source>
        <dbReference type="Proteomes" id="UP000008953"/>
    </source>
</evidence>
<proteinExistence type="predicted"/>
<gene>
    <name evidence="1" type="ORF">RO1_20050</name>
</gene>
<reference evidence="1 2" key="1">
    <citation type="submission" date="2010-03" db="EMBL/GenBank/DDBJ databases">
        <title>The genome sequence of Roseburia intestinalis XB6B4.</title>
        <authorList>
            <consortium name="metaHIT consortium -- http://www.metahit.eu/"/>
            <person name="Pajon A."/>
            <person name="Turner K."/>
            <person name="Parkhill J."/>
            <person name="Bernalier A."/>
        </authorList>
    </citation>
    <scope>NUCLEOTIDE SEQUENCE [LARGE SCALE GENOMIC DNA]</scope>
    <source>
        <strain evidence="1 2">XB6B4</strain>
    </source>
</reference>
<dbReference type="KEGG" id="rix:RO1_20050"/>
<evidence type="ECO:0000313" key="1">
    <source>
        <dbReference type="EMBL" id="CBL12545.1"/>
    </source>
</evidence>
<name>D4KYV5_9FIRM</name>
<accession>D4KYV5</accession>
<organism evidence="1 2">
    <name type="scientific">Roseburia intestinalis XB6B4</name>
    <dbReference type="NCBI Taxonomy" id="718255"/>
    <lineage>
        <taxon>Bacteria</taxon>
        <taxon>Bacillati</taxon>
        <taxon>Bacillota</taxon>
        <taxon>Clostridia</taxon>
        <taxon>Lachnospirales</taxon>
        <taxon>Lachnospiraceae</taxon>
        <taxon>Roseburia</taxon>
    </lineage>
</organism>
<dbReference type="AlphaFoldDB" id="D4KYV5"/>
<dbReference type="EMBL" id="FP929050">
    <property type="protein sequence ID" value="CBL12545.1"/>
    <property type="molecule type" value="Genomic_DNA"/>
</dbReference>
<dbReference type="HOGENOM" id="CLU_3122272_0_0_9"/>
<dbReference type="Proteomes" id="UP000008953">
    <property type="component" value="Chromosome"/>
</dbReference>